<dbReference type="RefSeq" id="WP_246039097.1">
    <property type="nucleotide sequence ID" value="NZ_BIFT01000001.1"/>
</dbReference>
<dbReference type="AlphaFoldDB" id="A0A402B3X8"/>
<dbReference type="Gene3D" id="3.40.190.10">
    <property type="entry name" value="Periplasmic binding protein-like II"/>
    <property type="match status" value="2"/>
</dbReference>
<keyword evidence="1 2" id="KW-0732">Signal</keyword>
<dbReference type="InterPro" id="IPR001638">
    <property type="entry name" value="Solute-binding_3/MltF_N"/>
</dbReference>
<accession>A0A402B3X8</accession>
<dbReference type="Pfam" id="PF00497">
    <property type="entry name" value="SBP_bac_3"/>
    <property type="match status" value="1"/>
</dbReference>
<sequence>MPVTPLFKKRFALLLLMSLTALSLLLSACGGDTTTTNTPGSTPAKASVPAPKNLMTAGTFTVGTDPTYFPMEYIDQKTNSYSGFDIDLSTELANHMGLKLSIQKTGFDTIFNDLDNKRFDMVNASVYISEERKAKYDFVPYMQAGSALLVAKGNPKGIKGVDGLCGLTVGVQTGTSQIKDLSKRNDACKAAGKPEVKQIPLKSATDVIQLLTNNRADVIYLGSLSAGYYNKLSNGQFEQAGPTIDAGPSGLVFRKGDSEMLNAVKKALQAMKDDGSYNKLFEKYGFPDDEKI</sequence>
<dbReference type="EMBL" id="BIFT01000001">
    <property type="protein sequence ID" value="GCE26007.1"/>
    <property type="molecule type" value="Genomic_DNA"/>
</dbReference>
<dbReference type="PANTHER" id="PTHR35936:SF19">
    <property type="entry name" value="AMINO-ACID-BINDING PROTEIN YXEM-RELATED"/>
    <property type="match status" value="1"/>
</dbReference>
<organism evidence="4 5">
    <name type="scientific">Dictyobacter alpinus</name>
    <dbReference type="NCBI Taxonomy" id="2014873"/>
    <lineage>
        <taxon>Bacteria</taxon>
        <taxon>Bacillati</taxon>
        <taxon>Chloroflexota</taxon>
        <taxon>Ktedonobacteria</taxon>
        <taxon>Ktedonobacterales</taxon>
        <taxon>Dictyobacteraceae</taxon>
        <taxon>Dictyobacter</taxon>
    </lineage>
</organism>
<evidence type="ECO:0000256" key="1">
    <source>
        <dbReference type="ARBA" id="ARBA00022729"/>
    </source>
</evidence>
<feature type="domain" description="Solute-binding protein family 3/N-terminal" evidence="3">
    <location>
        <begin position="59"/>
        <end position="288"/>
    </location>
</feature>
<protein>
    <recommendedName>
        <fullName evidence="3">Solute-binding protein family 3/N-terminal domain-containing protein</fullName>
    </recommendedName>
</protein>
<dbReference type="SMART" id="SM00062">
    <property type="entry name" value="PBPb"/>
    <property type="match status" value="1"/>
</dbReference>
<dbReference type="CDD" id="cd01004">
    <property type="entry name" value="PBP2_MidA_like"/>
    <property type="match status" value="1"/>
</dbReference>
<evidence type="ECO:0000313" key="4">
    <source>
        <dbReference type="EMBL" id="GCE26007.1"/>
    </source>
</evidence>
<evidence type="ECO:0000313" key="5">
    <source>
        <dbReference type="Proteomes" id="UP000287171"/>
    </source>
</evidence>
<keyword evidence="5" id="KW-1185">Reference proteome</keyword>
<dbReference type="PANTHER" id="PTHR35936">
    <property type="entry name" value="MEMBRANE-BOUND LYTIC MUREIN TRANSGLYCOSYLASE F"/>
    <property type="match status" value="1"/>
</dbReference>
<evidence type="ECO:0000256" key="2">
    <source>
        <dbReference type="SAM" id="SignalP"/>
    </source>
</evidence>
<evidence type="ECO:0000259" key="3">
    <source>
        <dbReference type="SMART" id="SM00062"/>
    </source>
</evidence>
<name>A0A402B3X8_9CHLR</name>
<feature type="chain" id="PRO_5019124052" description="Solute-binding protein family 3/N-terminal domain-containing protein" evidence="2">
    <location>
        <begin position="29"/>
        <end position="292"/>
    </location>
</feature>
<proteinExistence type="predicted"/>
<gene>
    <name evidence="4" type="ORF">KDA_14910</name>
</gene>
<feature type="signal peptide" evidence="2">
    <location>
        <begin position="1"/>
        <end position="28"/>
    </location>
</feature>
<reference evidence="5" key="1">
    <citation type="submission" date="2018-12" db="EMBL/GenBank/DDBJ databases">
        <title>Tengunoibacter tsumagoiensis gen. nov., sp. nov., Dictyobacter kobayashii sp. nov., D. alpinus sp. nov., and D. joshuensis sp. nov. and description of Dictyobacteraceae fam. nov. within the order Ktedonobacterales isolated from Tengu-no-mugimeshi.</title>
        <authorList>
            <person name="Wang C.M."/>
            <person name="Zheng Y."/>
            <person name="Sakai Y."/>
            <person name="Toyoda A."/>
            <person name="Minakuchi Y."/>
            <person name="Abe K."/>
            <person name="Yokota A."/>
            <person name="Yabe S."/>
        </authorList>
    </citation>
    <scope>NUCLEOTIDE SEQUENCE [LARGE SCALE GENOMIC DNA]</scope>
    <source>
        <strain evidence="5">Uno16</strain>
    </source>
</reference>
<dbReference type="Proteomes" id="UP000287171">
    <property type="component" value="Unassembled WGS sequence"/>
</dbReference>
<comment type="caution">
    <text evidence="4">The sequence shown here is derived from an EMBL/GenBank/DDBJ whole genome shotgun (WGS) entry which is preliminary data.</text>
</comment>
<dbReference type="SUPFAM" id="SSF53850">
    <property type="entry name" value="Periplasmic binding protein-like II"/>
    <property type="match status" value="1"/>
</dbReference>